<dbReference type="Proteomes" id="UP001234178">
    <property type="component" value="Unassembled WGS sequence"/>
</dbReference>
<accession>A0ABR0B117</accession>
<keyword evidence="1" id="KW-0175">Coiled coil</keyword>
<dbReference type="PANTHER" id="PTHR46903">
    <property type="entry name" value="C2H2-TYPE DOMAIN-CONTAINING PROTEIN"/>
    <property type="match status" value="1"/>
</dbReference>
<gene>
    <name evidence="2" type="ORF">OUZ56_024601</name>
</gene>
<feature type="coiled-coil region" evidence="1">
    <location>
        <begin position="268"/>
        <end position="295"/>
    </location>
</feature>
<proteinExistence type="predicted"/>
<name>A0ABR0B117_9CRUS</name>
<reference evidence="2 3" key="1">
    <citation type="journal article" date="2023" name="Nucleic Acids Res.">
        <title>The hologenome of Daphnia magna reveals possible DNA methylation and microbiome-mediated evolution of the host genome.</title>
        <authorList>
            <person name="Chaturvedi A."/>
            <person name="Li X."/>
            <person name="Dhandapani V."/>
            <person name="Marshall H."/>
            <person name="Kissane S."/>
            <person name="Cuenca-Cambronero M."/>
            <person name="Asole G."/>
            <person name="Calvet F."/>
            <person name="Ruiz-Romero M."/>
            <person name="Marangio P."/>
            <person name="Guigo R."/>
            <person name="Rago D."/>
            <person name="Mirbahai L."/>
            <person name="Eastwood N."/>
            <person name="Colbourne J.K."/>
            <person name="Zhou J."/>
            <person name="Mallon E."/>
            <person name="Orsini L."/>
        </authorList>
    </citation>
    <scope>NUCLEOTIDE SEQUENCE [LARGE SCALE GENOMIC DNA]</scope>
    <source>
        <strain evidence="2">LRV0_1</strain>
    </source>
</reference>
<keyword evidence="3" id="KW-1185">Reference proteome</keyword>
<evidence type="ECO:0000313" key="3">
    <source>
        <dbReference type="Proteomes" id="UP001234178"/>
    </source>
</evidence>
<evidence type="ECO:0000313" key="2">
    <source>
        <dbReference type="EMBL" id="KAK4031075.1"/>
    </source>
</evidence>
<protein>
    <submittedName>
        <fullName evidence="2">Uncharacterized protein</fullName>
    </submittedName>
</protein>
<evidence type="ECO:0000256" key="1">
    <source>
        <dbReference type="SAM" id="Coils"/>
    </source>
</evidence>
<organism evidence="2 3">
    <name type="scientific">Daphnia magna</name>
    <dbReference type="NCBI Taxonomy" id="35525"/>
    <lineage>
        <taxon>Eukaryota</taxon>
        <taxon>Metazoa</taxon>
        <taxon>Ecdysozoa</taxon>
        <taxon>Arthropoda</taxon>
        <taxon>Crustacea</taxon>
        <taxon>Branchiopoda</taxon>
        <taxon>Diplostraca</taxon>
        <taxon>Cladocera</taxon>
        <taxon>Anomopoda</taxon>
        <taxon>Daphniidae</taxon>
        <taxon>Daphnia</taxon>
    </lineage>
</organism>
<dbReference type="PANTHER" id="PTHR46903:SF1">
    <property type="entry name" value="CCHC-TYPE DOMAIN-CONTAINING PROTEIN"/>
    <property type="match status" value="1"/>
</dbReference>
<dbReference type="EMBL" id="JAOYFB010000039">
    <property type="protein sequence ID" value="KAK4031075.1"/>
    <property type="molecule type" value="Genomic_DNA"/>
</dbReference>
<sequence length="338" mass="37277">MTQPVFFTLKKLTHLGSLSNMQSKLTPFSPISMCSFDYVIQVSTVLSPPFSQENETGSKFVGTFGPSNRSRKVNFQVFISAVEARYLAIILVTRPSTEAPLAISMAEAPGSLRDGEIARAGSCNSIPSGNDIETWKRQRKATRKQVTTTCRQIDSLIISHGSRGSIMGLIDHLGLLSSTATRLHTDLLNAETDKTENERQDAIHLRYIQQIGETRESARQYLESRANEPPSEIRVIAAQPVYSLAPSLIGERPEVAGAAELAVAQQRAHEARMQADAARTAAEEAERDLQRLSVDDRESFSSAHYYNPIATRNVADWLLHPRTKFAQPPATNVEAPDD</sequence>
<comment type="caution">
    <text evidence="2">The sequence shown here is derived from an EMBL/GenBank/DDBJ whole genome shotgun (WGS) entry which is preliminary data.</text>
</comment>